<dbReference type="Gene3D" id="1.10.30.50">
    <property type="match status" value="1"/>
</dbReference>
<dbReference type="PANTHER" id="PTHR33877:SF2">
    <property type="entry name" value="OS07G0170200 PROTEIN"/>
    <property type="match status" value="1"/>
</dbReference>
<protein>
    <submittedName>
        <fullName evidence="2">HNH endonuclease family protein</fullName>
    </submittedName>
</protein>
<dbReference type="InterPro" id="IPR003615">
    <property type="entry name" value="HNH_nuc"/>
</dbReference>
<dbReference type="InterPro" id="IPR029471">
    <property type="entry name" value="HNH_5"/>
</dbReference>
<keyword evidence="3" id="KW-1185">Reference proteome</keyword>
<gene>
    <name evidence="2" type="ORF">C900_04097</name>
</gene>
<sequence length="134" mass="15465">MEAANGYKLNSVSRSFPMPSVIRLTRYVNIPYKGVALTRLNVFKRDNFSCQYCGTDRDLTLDHVLPRSRGGRSLWNNLVTACKRCNARKGDNTPDEAGTPLRIKPFRPNYVMFLRDFSGFHCDEWKPYLNGRKI</sequence>
<evidence type="ECO:0000313" key="3">
    <source>
        <dbReference type="Proteomes" id="UP000011135"/>
    </source>
</evidence>
<dbReference type="PATRIC" id="fig|1237149.3.peg.3860"/>
<keyword evidence="2" id="KW-0540">Nuclease</keyword>
<evidence type="ECO:0000259" key="1">
    <source>
        <dbReference type="SMART" id="SM00507"/>
    </source>
</evidence>
<dbReference type="AlphaFoldDB" id="L8JMP1"/>
<dbReference type="CDD" id="cd00085">
    <property type="entry name" value="HNHc"/>
    <property type="match status" value="1"/>
</dbReference>
<feature type="domain" description="HNH nuclease" evidence="1">
    <location>
        <begin position="37"/>
        <end position="87"/>
    </location>
</feature>
<dbReference type="Proteomes" id="UP000011135">
    <property type="component" value="Unassembled WGS sequence"/>
</dbReference>
<dbReference type="GO" id="GO:0004519">
    <property type="term" value="F:endonuclease activity"/>
    <property type="evidence" value="ECO:0007669"/>
    <property type="project" value="UniProtKB-KW"/>
</dbReference>
<reference evidence="2 3" key="1">
    <citation type="submission" date="2012-12" db="EMBL/GenBank/DDBJ databases">
        <title>Genome assembly of Fulvivirga imtechensis AK7.</title>
        <authorList>
            <person name="Nupur N."/>
            <person name="Khatri I."/>
            <person name="Kumar R."/>
            <person name="Subramanian S."/>
            <person name="Pinnaka A."/>
        </authorList>
    </citation>
    <scope>NUCLEOTIDE SEQUENCE [LARGE SCALE GENOMIC DNA]</scope>
    <source>
        <strain evidence="2 3">AK7</strain>
    </source>
</reference>
<keyword evidence="2" id="KW-0255">Endonuclease</keyword>
<comment type="caution">
    <text evidence="2">The sequence shown here is derived from an EMBL/GenBank/DDBJ whole genome shotgun (WGS) entry which is preliminary data.</text>
</comment>
<accession>L8JMP1</accession>
<dbReference type="EMBL" id="AMZN01000056">
    <property type="protein sequence ID" value="ELR70100.1"/>
    <property type="molecule type" value="Genomic_DNA"/>
</dbReference>
<organism evidence="2 3">
    <name type="scientific">Fulvivirga imtechensis AK7</name>
    <dbReference type="NCBI Taxonomy" id="1237149"/>
    <lineage>
        <taxon>Bacteria</taxon>
        <taxon>Pseudomonadati</taxon>
        <taxon>Bacteroidota</taxon>
        <taxon>Cytophagia</taxon>
        <taxon>Cytophagales</taxon>
        <taxon>Fulvivirgaceae</taxon>
        <taxon>Fulvivirga</taxon>
    </lineage>
</organism>
<dbReference type="STRING" id="1237149.C900_04097"/>
<dbReference type="InterPro" id="IPR052892">
    <property type="entry name" value="NA-targeting_endonuclease"/>
</dbReference>
<dbReference type="SMART" id="SM00507">
    <property type="entry name" value="HNHc"/>
    <property type="match status" value="1"/>
</dbReference>
<dbReference type="Pfam" id="PF14279">
    <property type="entry name" value="HNH_5"/>
    <property type="match status" value="1"/>
</dbReference>
<name>L8JMP1_9BACT</name>
<evidence type="ECO:0000313" key="2">
    <source>
        <dbReference type="EMBL" id="ELR70100.1"/>
    </source>
</evidence>
<keyword evidence="2" id="KW-0378">Hydrolase</keyword>
<proteinExistence type="predicted"/>
<dbReference type="eggNOG" id="COG1403">
    <property type="taxonomic scope" value="Bacteria"/>
</dbReference>
<dbReference type="PANTHER" id="PTHR33877">
    <property type="entry name" value="SLL1193 PROTEIN"/>
    <property type="match status" value="1"/>
</dbReference>